<accession>B6XJ73</accession>
<name>B6XJ73_9GAMM</name>
<reference evidence="1 2" key="1">
    <citation type="submission" date="2008-10" db="EMBL/GenBank/DDBJ databases">
        <title>Draft genome sequence of Providencia alcalifaciens (DSM 30120).</title>
        <authorList>
            <person name="Sudarsanam P."/>
            <person name="Ley R."/>
            <person name="Guruge J."/>
            <person name="Turnbaugh P.J."/>
            <person name="Mahowald M."/>
            <person name="Liep D."/>
            <person name="Gordon J."/>
        </authorList>
    </citation>
    <scope>NUCLEOTIDE SEQUENCE [LARGE SCALE GENOMIC DNA]</scope>
    <source>
        <strain evidence="1 2">DSM 30120</strain>
    </source>
</reference>
<evidence type="ECO:0000313" key="1">
    <source>
        <dbReference type="EMBL" id="EEB44610.1"/>
    </source>
</evidence>
<sequence>MFGNPYAQFYKCHSMSGIDKILYNKQVNHNDNKTLAKTKNVLP</sequence>
<dbReference type="Proteomes" id="UP000003729">
    <property type="component" value="Unassembled WGS sequence"/>
</dbReference>
<dbReference type="AlphaFoldDB" id="B6XJ73"/>
<gene>
    <name evidence="1" type="ORF">PROVALCAL_03424</name>
</gene>
<proteinExistence type="predicted"/>
<comment type="caution">
    <text evidence="1">The sequence shown here is derived from an EMBL/GenBank/DDBJ whole genome shotgun (WGS) entry which is preliminary data.</text>
</comment>
<protein>
    <submittedName>
        <fullName evidence="1">Uncharacterized protein</fullName>
    </submittedName>
</protein>
<dbReference type="EMBL" id="ABXW01000062">
    <property type="protein sequence ID" value="EEB44610.1"/>
    <property type="molecule type" value="Genomic_DNA"/>
</dbReference>
<organism evidence="1 2">
    <name type="scientific">Providencia alcalifaciens DSM 30120</name>
    <dbReference type="NCBI Taxonomy" id="520999"/>
    <lineage>
        <taxon>Bacteria</taxon>
        <taxon>Pseudomonadati</taxon>
        <taxon>Pseudomonadota</taxon>
        <taxon>Gammaproteobacteria</taxon>
        <taxon>Enterobacterales</taxon>
        <taxon>Morganellaceae</taxon>
        <taxon>Providencia</taxon>
    </lineage>
</organism>
<evidence type="ECO:0000313" key="2">
    <source>
        <dbReference type="Proteomes" id="UP000003729"/>
    </source>
</evidence>
<reference evidence="1 2" key="2">
    <citation type="submission" date="2008-10" db="EMBL/GenBank/DDBJ databases">
        <authorList>
            <person name="Fulton L."/>
            <person name="Clifton S."/>
            <person name="Fulton B."/>
            <person name="Xu J."/>
            <person name="Minx P."/>
            <person name="Pepin K.H."/>
            <person name="Johnson M."/>
            <person name="Bhonagiri V."/>
            <person name="Nash W.E."/>
            <person name="Mardis E.R."/>
            <person name="Wilson R.K."/>
        </authorList>
    </citation>
    <scope>NUCLEOTIDE SEQUENCE [LARGE SCALE GENOMIC DNA]</scope>
    <source>
        <strain evidence="1 2">DSM 30120</strain>
    </source>
</reference>